<dbReference type="Pfam" id="PF06114">
    <property type="entry name" value="Peptidase_M78"/>
    <property type="match status" value="1"/>
</dbReference>
<dbReference type="Gene3D" id="1.10.10.2910">
    <property type="match status" value="1"/>
</dbReference>
<dbReference type="EMBL" id="VWPL01000003">
    <property type="protein sequence ID" value="KAA5603087.1"/>
    <property type="molecule type" value="Genomic_DNA"/>
</dbReference>
<keyword evidence="4" id="KW-1185">Reference proteome</keyword>
<dbReference type="CDD" id="cd00093">
    <property type="entry name" value="HTH_XRE"/>
    <property type="match status" value="1"/>
</dbReference>
<sequence length="391" mass="44371">MPRSAPVIGVTPAVLRWARESANMSTADVAERLKKAVKLIEAWESGEDAPTYPQLETLAYEVYKRPLALFFMPVPPEEPRARAEFRSLPDADLAHLTRDTTLLIRKARAFQFALIDLYGDRNPVAQPIWRQVRVDPRGNVAQQAARVRHALGVSLEDIRQQPDDDSALKLWRRAIERSGVHVFKESFKQRELSGFCLWHPEFPIILINNSTTKTRQVFSLMHELAHLLCDRSGISRFDDRGIDDLPPPDRAIERFSNALAGEILVPMVDFAAATAAFAHDRASDEQFSALATRYRVSRSVILRRFVERGAATMDFYLAKDREWAEQRRETAGGGGSYYNTQGAYLSEQFLREVVSRYSRRLLTKAEAADLIGVKPRNFERFEELVLRGAAA</sequence>
<dbReference type="Gene3D" id="1.10.260.40">
    <property type="entry name" value="lambda repressor-like DNA-binding domains"/>
    <property type="match status" value="1"/>
</dbReference>
<dbReference type="SUPFAM" id="SSF47413">
    <property type="entry name" value="lambda repressor-like DNA-binding domains"/>
    <property type="match status" value="1"/>
</dbReference>
<proteinExistence type="inferred from homology"/>
<evidence type="ECO:0000256" key="1">
    <source>
        <dbReference type="ARBA" id="ARBA00007227"/>
    </source>
</evidence>
<dbReference type="SMART" id="SM00530">
    <property type="entry name" value="HTH_XRE"/>
    <property type="match status" value="1"/>
</dbReference>
<name>A0A5M6I5H4_9HYPH</name>
<dbReference type="InterPro" id="IPR052345">
    <property type="entry name" value="Rad_response_metalloprotease"/>
</dbReference>
<protein>
    <submittedName>
        <fullName evidence="3">ImmA/IrrE family metallo-endopeptidase</fullName>
    </submittedName>
</protein>
<dbReference type="InterPro" id="IPR010359">
    <property type="entry name" value="IrrE_HExxH"/>
</dbReference>
<comment type="caution">
    <text evidence="3">The sequence shown here is derived from an EMBL/GenBank/DDBJ whole genome shotgun (WGS) entry which is preliminary data.</text>
</comment>
<dbReference type="GO" id="GO:0003677">
    <property type="term" value="F:DNA binding"/>
    <property type="evidence" value="ECO:0007669"/>
    <property type="project" value="InterPro"/>
</dbReference>
<accession>A0A5M6I5H4</accession>
<comment type="similarity">
    <text evidence="1">Belongs to the short-chain fatty acyl-CoA assimilation regulator (ScfR) family.</text>
</comment>
<organism evidence="3 4">
    <name type="scientific">Blastochloris sulfoviridis</name>
    <dbReference type="NCBI Taxonomy" id="50712"/>
    <lineage>
        <taxon>Bacteria</taxon>
        <taxon>Pseudomonadati</taxon>
        <taxon>Pseudomonadota</taxon>
        <taxon>Alphaproteobacteria</taxon>
        <taxon>Hyphomicrobiales</taxon>
        <taxon>Blastochloridaceae</taxon>
        <taxon>Blastochloris</taxon>
    </lineage>
</organism>
<dbReference type="OrthoDB" id="9796786at2"/>
<dbReference type="PANTHER" id="PTHR43236:SF2">
    <property type="entry name" value="BLL0069 PROTEIN"/>
    <property type="match status" value="1"/>
</dbReference>
<gene>
    <name evidence="3" type="ORF">F1193_02340</name>
</gene>
<feature type="domain" description="HTH cro/C1-type" evidence="2">
    <location>
        <begin position="14"/>
        <end position="70"/>
    </location>
</feature>
<evidence type="ECO:0000313" key="3">
    <source>
        <dbReference type="EMBL" id="KAA5603087.1"/>
    </source>
</evidence>
<dbReference type="InterPro" id="IPR010982">
    <property type="entry name" value="Lambda_DNA-bd_dom_sf"/>
</dbReference>
<dbReference type="InterPro" id="IPR001387">
    <property type="entry name" value="Cro/C1-type_HTH"/>
</dbReference>
<evidence type="ECO:0000313" key="4">
    <source>
        <dbReference type="Proteomes" id="UP000323886"/>
    </source>
</evidence>
<dbReference type="AlphaFoldDB" id="A0A5M6I5H4"/>
<dbReference type="PANTHER" id="PTHR43236">
    <property type="entry name" value="ANTITOXIN HIGA1"/>
    <property type="match status" value="1"/>
</dbReference>
<dbReference type="Proteomes" id="UP000323886">
    <property type="component" value="Unassembled WGS sequence"/>
</dbReference>
<evidence type="ECO:0000259" key="2">
    <source>
        <dbReference type="SMART" id="SM00530"/>
    </source>
</evidence>
<reference evidence="3 4" key="1">
    <citation type="submission" date="2019-09" db="EMBL/GenBank/DDBJ databases">
        <title>Draft Whole-Genome sequence of Blastochloris sulfoviridis DSM 729.</title>
        <authorList>
            <person name="Meyer T.E."/>
            <person name="Kyndt J.A."/>
        </authorList>
    </citation>
    <scope>NUCLEOTIDE SEQUENCE [LARGE SCALE GENOMIC DNA]</scope>
    <source>
        <strain evidence="3 4">DSM 729</strain>
    </source>
</reference>